<reference evidence="1" key="1">
    <citation type="submission" date="2020-08" db="EMBL/GenBank/DDBJ databases">
        <title>Multicomponent nature underlies the extraordinary mechanical properties of spider dragline silk.</title>
        <authorList>
            <person name="Kono N."/>
            <person name="Nakamura H."/>
            <person name="Mori M."/>
            <person name="Yoshida Y."/>
            <person name="Ohtoshi R."/>
            <person name="Malay A.D."/>
            <person name="Moran D.A.P."/>
            <person name="Tomita M."/>
            <person name="Numata K."/>
            <person name="Arakawa K."/>
        </authorList>
    </citation>
    <scope>NUCLEOTIDE SEQUENCE</scope>
</reference>
<protein>
    <submittedName>
        <fullName evidence="1">Uncharacterized protein</fullName>
    </submittedName>
</protein>
<dbReference type="EMBL" id="BMAW01004382">
    <property type="protein sequence ID" value="GFS88549.1"/>
    <property type="molecule type" value="Genomic_DNA"/>
</dbReference>
<gene>
    <name evidence="1" type="ORF">NPIL_468941</name>
</gene>
<accession>A0A8X6N161</accession>
<evidence type="ECO:0000313" key="2">
    <source>
        <dbReference type="Proteomes" id="UP000887013"/>
    </source>
</evidence>
<dbReference type="Proteomes" id="UP000887013">
    <property type="component" value="Unassembled WGS sequence"/>
</dbReference>
<dbReference type="AlphaFoldDB" id="A0A8X6N161"/>
<comment type="caution">
    <text evidence="1">The sequence shown here is derived from an EMBL/GenBank/DDBJ whole genome shotgun (WGS) entry which is preliminary data.</text>
</comment>
<keyword evidence="2" id="KW-1185">Reference proteome</keyword>
<evidence type="ECO:0000313" key="1">
    <source>
        <dbReference type="EMBL" id="GFS88549.1"/>
    </source>
</evidence>
<organism evidence="1 2">
    <name type="scientific">Nephila pilipes</name>
    <name type="common">Giant wood spider</name>
    <name type="synonym">Nephila maculata</name>
    <dbReference type="NCBI Taxonomy" id="299642"/>
    <lineage>
        <taxon>Eukaryota</taxon>
        <taxon>Metazoa</taxon>
        <taxon>Ecdysozoa</taxon>
        <taxon>Arthropoda</taxon>
        <taxon>Chelicerata</taxon>
        <taxon>Arachnida</taxon>
        <taxon>Araneae</taxon>
        <taxon>Araneomorphae</taxon>
        <taxon>Entelegynae</taxon>
        <taxon>Araneoidea</taxon>
        <taxon>Nephilidae</taxon>
        <taxon>Nephila</taxon>
    </lineage>
</organism>
<sequence length="68" mass="7694">MVVDSRRRFSSSLCKAVVPLNVSAEMTNSRKLSEADIAKLIETSDRKEENVSEYENHTSDEIVHILVD</sequence>
<name>A0A8X6N161_NEPPI</name>
<proteinExistence type="predicted"/>